<dbReference type="Pfam" id="PF09673">
    <property type="entry name" value="TrbC_Ftype"/>
    <property type="match status" value="1"/>
</dbReference>
<keyword evidence="3" id="KW-1185">Reference proteome</keyword>
<dbReference type="InterPro" id="IPR019106">
    <property type="entry name" value="T4SS_TrbC"/>
</dbReference>
<proteinExistence type="predicted"/>
<comment type="caution">
    <text evidence="2">The sequence shown here is derived from an EMBL/GenBank/DDBJ whole genome shotgun (WGS) entry which is preliminary data.</text>
</comment>
<sequence length="143" mass="16034">MKKLFLAILISLSTSFSYADNETESLNMEQNKNELAYFLSSSIPEKTLASLIKAAENQGVPVYFNGLIDDSVDKTAKYMLYLVQKYKIQGVEIDPNRFEYYGVKAVPALVKRCGEAFDIIYGSGSILQSLSIIDSEGDCRYEK</sequence>
<keyword evidence="1" id="KW-0732">Signal</keyword>
<feature type="chain" id="PRO_5012835958" description="Type-F conjugative transfer system pilin assembly protein TrbC" evidence="1">
    <location>
        <begin position="20"/>
        <end position="143"/>
    </location>
</feature>
<organism evidence="2 3">
    <name type="scientific">Xenorhabdus ishibashii</name>
    <dbReference type="NCBI Taxonomy" id="1034471"/>
    <lineage>
        <taxon>Bacteria</taxon>
        <taxon>Pseudomonadati</taxon>
        <taxon>Pseudomonadota</taxon>
        <taxon>Gammaproteobacteria</taxon>
        <taxon>Enterobacterales</taxon>
        <taxon>Morganellaceae</taxon>
        <taxon>Xenorhabdus</taxon>
    </lineage>
</organism>
<dbReference type="NCBIfam" id="TIGR02742">
    <property type="entry name" value="TrbC_Ftype"/>
    <property type="match status" value="1"/>
</dbReference>
<dbReference type="EMBL" id="NJAK01000003">
    <property type="protein sequence ID" value="PHM59560.1"/>
    <property type="molecule type" value="Genomic_DNA"/>
</dbReference>
<dbReference type="Proteomes" id="UP000222168">
    <property type="component" value="Unassembled WGS sequence"/>
</dbReference>
<evidence type="ECO:0008006" key="4">
    <source>
        <dbReference type="Google" id="ProtNLM"/>
    </source>
</evidence>
<accession>A0A2D0K876</accession>
<dbReference type="InterPro" id="IPR014113">
    <property type="entry name" value="T4SS_TrbC_subgr"/>
</dbReference>
<evidence type="ECO:0000313" key="3">
    <source>
        <dbReference type="Proteomes" id="UP000222168"/>
    </source>
</evidence>
<reference evidence="2 3" key="1">
    <citation type="journal article" date="2017" name="Nat. Microbiol.">
        <title>Natural product diversity associated with the nematode symbionts Photorhabdus and Xenorhabdus.</title>
        <authorList>
            <person name="Tobias N.J."/>
            <person name="Wolff H."/>
            <person name="Djahanschiri B."/>
            <person name="Grundmann F."/>
            <person name="Kronenwerth M."/>
            <person name="Shi Y.M."/>
            <person name="Simonyi S."/>
            <person name="Grun P."/>
            <person name="Shapiro-Ilan D."/>
            <person name="Pidot S.J."/>
            <person name="Stinear T.P."/>
            <person name="Ebersberger I."/>
            <person name="Bode H.B."/>
        </authorList>
    </citation>
    <scope>NUCLEOTIDE SEQUENCE [LARGE SCALE GENOMIC DNA]</scope>
    <source>
        <strain evidence="2 3">DSM 22670</strain>
    </source>
</reference>
<dbReference type="AlphaFoldDB" id="A0A2D0K876"/>
<gene>
    <name evidence="2" type="ORF">Xish_03679</name>
</gene>
<dbReference type="RefSeq" id="WP_244186237.1">
    <property type="nucleotide sequence ID" value="NZ_NJAK01000003.1"/>
</dbReference>
<evidence type="ECO:0000313" key="2">
    <source>
        <dbReference type="EMBL" id="PHM59560.1"/>
    </source>
</evidence>
<feature type="signal peptide" evidence="1">
    <location>
        <begin position="1"/>
        <end position="19"/>
    </location>
</feature>
<protein>
    <recommendedName>
        <fullName evidence="4">Type-F conjugative transfer system pilin assembly protein TrbC</fullName>
    </recommendedName>
</protein>
<name>A0A2D0K876_9GAMM</name>
<evidence type="ECO:0000256" key="1">
    <source>
        <dbReference type="SAM" id="SignalP"/>
    </source>
</evidence>